<gene>
    <name evidence="8 12" type="primary">aroQ</name>
    <name evidence="12" type="ORF">DW099_01660</name>
</gene>
<comment type="similarity">
    <text evidence="3 8">Belongs to the type-II 3-dehydroquinase family.</text>
</comment>
<dbReference type="SUPFAM" id="SSF52304">
    <property type="entry name" value="Type II 3-dehydroquinate dehydratase"/>
    <property type="match status" value="1"/>
</dbReference>
<organism evidence="12 13">
    <name type="scientific">Emergencia timonensis</name>
    <dbReference type="NCBI Taxonomy" id="1776384"/>
    <lineage>
        <taxon>Bacteria</taxon>
        <taxon>Bacillati</taxon>
        <taxon>Bacillota</taxon>
        <taxon>Clostridia</taxon>
        <taxon>Peptostreptococcales</taxon>
        <taxon>Anaerovoracaceae</taxon>
        <taxon>Emergencia</taxon>
    </lineage>
</organism>
<dbReference type="EMBL" id="QRMS01000001">
    <property type="protein sequence ID" value="RHJ89308.1"/>
    <property type="molecule type" value="Genomic_DNA"/>
</dbReference>
<evidence type="ECO:0000256" key="8">
    <source>
        <dbReference type="HAMAP-Rule" id="MF_00169"/>
    </source>
</evidence>
<evidence type="ECO:0000256" key="5">
    <source>
        <dbReference type="ARBA" id="ARBA00012060"/>
    </source>
</evidence>
<dbReference type="PANTHER" id="PTHR21272:SF3">
    <property type="entry name" value="CATABOLIC 3-DEHYDROQUINASE"/>
    <property type="match status" value="1"/>
</dbReference>
<protein>
    <recommendedName>
        <fullName evidence="5 8">3-dehydroquinate dehydratase</fullName>
        <shortName evidence="8">3-dehydroquinase</shortName>
        <ecNumber evidence="5 8">4.2.1.10</ecNumber>
    </recommendedName>
    <alternativeName>
        <fullName evidence="8">Type II DHQase</fullName>
    </alternativeName>
</protein>
<feature type="active site" description="Proton acceptor" evidence="8 9">
    <location>
        <position position="23"/>
    </location>
</feature>
<evidence type="ECO:0000256" key="4">
    <source>
        <dbReference type="ARBA" id="ARBA00011193"/>
    </source>
</evidence>
<dbReference type="InterPro" id="IPR036441">
    <property type="entry name" value="DHquinase_II_sf"/>
</dbReference>
<dbReference type="CDD" id="cd00466">
    <property type="entry name" value="DHQase_II"/>
    <property type="match status" value="1"/>
</dbReference>
<dbReference type="GeneID" id="83004939"/>
<evidence type="ECO:0000256" key="1">
    <source>
        <dbReference type="ARBA" id="ARBA00001864"/>
    </source>
</evidence>
<feature type="binding site" evidence="8 10">
    <location>
        <position position="87"/>
    </location>
    <ligand>
        <name>substrate</name>
    </ligand>
</feature>
<evidence type="ECO:0000256" key="6">
    <source>
        <dbReference type="ARBA" id="ARBA00023141"/>
    </source>
</evidence>
<keyword evidence="8" id="KW-0028">Amino-acid biosynthesis</keyword>
<accession>A0A415E6G0</accession>
<feature type="binding site" evidence="8 10">
    <location>
        <position position="74"/>
    </location>
    <ligand>
        <name>substrate</name>
    </ligand>
</feature>
<keyword evidence="13" id="KW-1185">Reference proteome</keyword>
<feature type="binding site" evidence="8 10">
    <location>
        <position position="80"/>
    </location>
    <ligand>
        <name>substrate</name>
    </ligand>
</feature>
<comment type="pathway">
    <text evidence="2 8">Metabolic intermediate biosynthesis; chorismate biosynthesis; chorismate from D-erythrose 4-phosphate and phosphoenolpyruvate: step 3/7.</text>
</comment>
<comment type="caution">
    <text evidence="12">The sequence shown here is derived from an EMBL/GenBank/DDBJ whole genome shotgun (WGS) entry which is preliminary data.</text>
</comment>
<evidence type="ECO:0000313" key="12">
    <source>
        <dbReference type="EMBL" id="RHJ89308.1"/>
    </source>
</evidence>
<dbReference type="UniPathway" id="UPA00053">
    <property type="reaction ID" value="UER00086"/>
</dbReference>
<dbReference type="GO" id="GO:0003855">
    <property type="term" value="F:3-dehydroquinate dehydratase activity"/>
    <property type="evidence" value="ECO:0007669"/>
    <property type="project" value="UniProtKB-UniRule"/>
</dbReference>
<dbReference type="OrthoDB" id="9790793at2"/>
<dbReference type="STRING" id="1776384.GCA_900086585_02611"/>
<evidence type="ECO:0000256" key="3">
    <source>
        <dbReference type="ARBA" id="ARBA00011037"/>
    </source>
</evidence>
<feature type="binding site" evidence="8 10">
    <location>
        <position position="111"/>
    </location>
    <ligand>
        <name>substrate</name>
    </ligand>
</feature>
<dbReference type="AlphaFoldDB" id="A0A415E6G0"/>
<keyword evidence="6 8" id="KW-0057">Aromatic amino acid biosynthesis</keyword>
<dbReference type="NCBIfam" id="NF003806">
    <property type="entry name" value="PRK05395.1-3"/>
    <property type="match status" value="1"/>
</dbReference>
<evidence type="ECO:0000256" key="7">
    <source>
        <dbReference type="ARBA" id="ARBA00023239"/>
    </source>
</evidence>
<comment type="function">
    <text evidence="8">Catalyzes a trans-dehydration via an enolate intermediate.</text>
</comment>
<reference evidence="12 13" key="1">
    <citation type="submission" date="2018-08" db="EMBL/GenBank/DDBJ databases">
        <title>A genome reference for cultivated species of the human gut microbiota.</title>
        <authorList>
            <person name="Zou Y."/>
            <person name="Xue W."/>
            <person name="Luo G."/>
        </authorList>
    </citation>
    <scope>NUCLEOTIDE SEQUENCE [LARGE SCALE GENOMIC DNA]</scope>
    <source>
        <strain evidence="12 13">AM07-24</strain>
    </source>
</reference>
<dbReference type="GO" id="GO:0019631">
    <property type="term" value="P:quinate catabolic process"/>
    <property type="evidence" value="ECO:0007669"/>
    <property type="project" value="TreeGrafter"/>
</dbReference>
<dbReference type="Gene3D" id="3.40.50.9100">
    <property type="entry name" value="Dehydroquinase, class II"/>
    <property type="match status" value="1"/>
</dbReference>
<evidence type="ECO:0000256" key="10">
    <source>
        <dbReference type="PIRSR" id="PIRSR001399-2"/>
    </source>
</evidence>
<dbReference type="PROSITE" id="PS01029">
    <property type="entry name" value="DEHYDROQUINASE_II"/>
    <property type="match status" value="1"/>
</dbReference>
<dbReference type="InterPro" id="IPR018509">
    <property type="entry name" value="DHquinase_II_CS"/>
</dbReference>
<dbReference type="PIRSF" id="PIRSF001399">
    <property type="entry name" value="DHquinase_II"/>
    <property type="match status" value="1"/>
</dbReference>
<evidence type="ECO:0000256" key="9">
    <source>
        <dbReference type="PIRSR" id="PIRSR001399-1"/>
    </source>
</evidence>
<evidence type="ECO:0000313" key="13">
    <source>
        <dbReference type="Proteomes" id="UP000284841"/>
    </source>
</evidence>
<name>A0A415E6G0_9FIRM</name>
<comment type="subunit">
    <text evidence="4 8">Homododecamer.</text>
</comment>
<dbReference type="HAMAP" id="MF_00169">
    <property type="entry name" value="AroQ"/>
    <property type="match status" value="1"/>
</dbReference>
<dbReference type="RefSeq" id="WP_074038124.1">
    <property type="nucleotide sequence ID" value="NZ_AP025567.1"/>
</dbReference>
<dbReference type="EC" id="4.2.1.10" evidence="5 8"/>
<dbReference type="GO" id="GO:0008652">
    <property type="term" value="P:amino acid biosynthetic process"/>
    <property type="evidence" value="ECO:0007669"/>
    <property type="project" value="UniProtKB-KW"/>
</dbReference>
<dbReference type="NCBIfam" id="NF003805">
    <property type="entry name" value="PRK05395.1-2"/>
    <property type="match status" value="1"/>
</dbReference>
<evidence type="ECO:0000256" key="2">
    <source>
        <dbReference type="ARBA" id="ARBA00004902"/>
    </source>
</evidence>
<feature type="binding site" evidence="8 10">
    <location>
        <begin position="101"/>
        <end position="102"/>
    </location>
    <ligand>
        <name>substrate</name>
    </ligand>
</feature>
<dbReference type="Proteomes" id="UP000284841">
    <property type="component" value="Unassembled WGS sequence"/>
</dbReference>
<sequence length="147" mass="16098">MMKVLVINGPNINMLGIREPEIYGKGTYDDLVGMIKSAASRLGVEAAFFQSNHEGAIVDVIQEAYGMYDGIVINPAAYTHTSVAILDALKSVGIPTVEVHISDVSAREDFRQVSYVRSACIKTIVGEGFEGYIHAMEVLCEKREKED</sequence>
<dbReference type="InterPro" id="IPR001874">
    <property type="entry name" value="DHquinase_II"/>
</dbReference>
<dbReference type="Pfam" id="PF01220">
    <property type="entry name" value="DHquinase_II"/>
    <property type="match status" value="1"/>
</dbReference>
<dbReference type="GO" id="GO:0009073">
    <property type="term" value="P:aromatic amino acid family biosynthetic process"/>
    <property type="evidence" value="ECO:0007669"/>
    <property type="project" value="UniProtKB-KW"/>
</dbReference>
<dbReference type="PANTHER" id="PTHR21272">
    <property type="entry name" value="CATABOLIC 3-DEHYDROQUINASE"/>
    <property type="match status" value="1"/>
</dbReference>
<dbReference type="GO" id="GO:0009423">
    <property type="term" value="P:chorismate biosynthetic process"/>
    <property type="evidence" value="ECO:0007669"/>
    <property type="project" value="UniProtKB-UniRule"/>
</dbReference>
<feature type="active site" description="Proton donor" evidence="8 9">
    <location>
        <position position="100"/>
    </location>
</feature>
<evidence type="ECO:0000256" key="11">
    <source>
        <dbReference type="PIRSR" id="PIRSR001399-3"/>
    </source>
</evidence>
<dbReference type="NCBIfam" id="TIGR01088">
    <property type="entry name" value="aroQ"/>
    <property type="match status" value="1"/>
</dbReference>
<dbReference type="NCBIfam" id="NF003807">
    <property type="entry name" value="PRK05395.1-4"/>
    <property type="match status" value="1"/>
</dbReference>
<feature type="site" description="Transition state stabilizer" evidence="8 11">
    <location>
        <position position="18"/>
    </location>
</feature>
<comment type="catalytic activity">
    <reaction evidence="1 8">
        <text>3-dehydroquinate = 3-dehydroshikimate + H2O</text>
        <dbReference type="Rhea" id="RHEA:21096"/>
        <dbReference type="ChEBI" id="CHEBI:15377"/>
        <dbReference type="ChEBI" id="CHEBI:16630"/>
        <dbReference type="ChEBI" id="CHEBI:32364"/>
        <dbReference type="EC" id="4.2.1.10"/>
    </reaction>
</comment>
<proteinExistence type="inferred from homology"/>
<keyword evidence="7 8" id="KW-0456">Lyase</keyword>